<dbReference type="InterPro" id="IPR050736">
    <property type="entry name" value="Sensor_HK_Regulatory"/>
</dbReference>
<evidence type="ECO:0000313" key="10">
    <source>
        <dbReference type="Proteomes" id="UP000632377"/>
    </source>
</evidence>
<feature type="transmembrane region" description="Helical" evidence="7">
    <location>
        <begin position="45"/>
        <end position="62"/>
    </location>
</feature>
<evidence type="ECO:0000259" key="8">
    <source>
        <dbReference type="PROSITE" id="PS50109"/>
    </source>
</evidence>
<feature type="transmembrane region" description="Helical" evidence="7">
    <location>
        <begin position="171"/>
        <end position="189"/>
    </location>
</feature>
<comment type="caution">
    <text evidence="9">The sequence shown here is derived from an EMBL/GenBank/DDBJ whole genome shotgun (WGS) entry which is preliminary data.</text>
</comment>
<evidence type="ECO:0000256" key="7">
    <source>
        <dbReference type="SAM" id="Phobius"/>
    </source>
</evidence>
<feature type="transmembrane region" description="Helical" evidence="7">
    <location>
        <begin position="20"/>
        <end position="39"/>
    </location>
</feature>
<keyword evidence="3" id="KW-0597">Phosphoprotein</keyword>
<evidence type="ECO:0000256" key="6">
    <source>
        <dbReference type="ARBA" id="ARBA00023012"/>
    </source>
</evidence>
<dbReference type="Gene3D" id="1.10.287.130">
    <property type="match status" value="1"/>
</dbReference>
<dbReference type="PROSITE" id="PS50109">
    <property type="entry name" value="HIS_KIN"/>
    <property type="match status" value="1"/>
</dbReference>
<dbReference type="SMART" id="SM00388">
    <property type="entry name" value="HisKA"/>
    <property type="match status" value="1"/>
</dbReference>
<comment type="catalytic activity">
    <reaction evidence="1">
        <text>ATP + protein L-histidine = ADP + protein N-phospho-L-histidine.</text>
        <dbReference type="EC" id="2.7.13.3"/>
    </reaction>
</comment>
<dbReference type="EMBL" id="JAESWC010000002">
    <property type="protein sequence ID" value="MBL4935016.1"/>
    <property type="molecule type" value="Genomic_DNA"/>
</dbReference>
<keyword evidence="5 9" id="KW-0418">Kinase</keyword>
<dbReference type="Gene3D" id="3.30.565.10">
    <property type="entry name" value="Histidine kinase-like ATPase, C-terminal domain"/>
    <property type="match status" value="1"/>
</dbReference>
<gene>
    <name evidence="9" type="ORF">JK636_04500</name>
</gene>
<dbReference type="CDD" id="cd16922">
    <property type="entry name" value="HATPase_EvgS-ArcB-TorS-like"/>
    <property type="match status" value="1"/>
</dbReference>
<evidence type="ECO:0000313" key="9">
    <source>
        <dbReference type="EMBL" id="MBL4935016.1"/>
    </source>
</evidence>
<keyword evidence="6" id="KW-0902">Two-component regulatory system</keyword>
<dbReference type="InterPro" id="IPR036097">
    <property type="entry name" value="HisK_dim/P_sf"/>
</dbReference>
<keyword evidence="7" id="KW-0472">Membrane</keyword>
<dbReference type="SMART" id="SM00387">
    <property type="entry name" value="HATPase_c"/>
    <property type="match status" value="1"/>
</dbReference>
<feature type="transmembrane region" description="Helical" evidence="7">
    <location>
        <begin position="69"/>
        <end position="94"/>
    </location>
</feature>
<feature type="transmembrane region" description="Helical" evidence="7">
    <location>
        <begin position="138"/>
        <end position="159"/>
    </location>
</feature>
<protein>
    <recommendedName>
        <fullName evidence="2">histidine kinase</fullName>
        <ecNumber evidence="2">2.7.13.3</ecNumber>
    </recommendedName>
</protein>
<dbReference type="Pfam" id="PF02518">
    <property type="entry name" value="HATPase_c"/>
    <property type="match status" value="1"/>
</dbReference>
<keyword evidence="4" id="KW-0808">Transferase</keyword>
<evidence type="ECO:0000256" key="1">
    <source>
        <dbReference type="ARBA" id="ARBA00000085"/>
    </source>
</evidence>
<keyword evidence="10" id="KW-1185">Reference proteome</keyword>
<dbReference type="InterPro" id="IPR003594">
    <property type="entry name" value="HATPase_dom"/>
</dbReference>
<reference evidence="9 10" key="1">
    <citation type="submission" date="2021-01" db="EMBL/GenBank/DDBJ databases">
        <title>Genome public.</title>
        <authorList>
            <person name="Liu C."/>
            <person name="Sun Q."/>
        </authorList>
    </citation>
    <scope>NUCLEOTIDE SEQUENCE [LARGE SCALE GENOMIC DNA]</scope>
    <source>
        <strain evidence="9 10">YIM B02515</strain>
    </source>
</reference>
<dbReference type="PANTHER" id="PTHR43711">
    <property type="entry name" value="TWO-COMPONENT HISTIDINE KINASE"/>
    <property type="match status" value="1"/>
</dbReference>
<dbReference type="EC" id="2.7.13.3" evidence="2"/>
<sequence length="478" mass="54867">MNLSLGSFKKNARFQRVISVIMLFAVCIIIAIIYNNAGVAIVEKIYIPIMILVICPIIIINSNDKLWVILFNFFTQFLIYSGISMICTNIYMIFPLKPEWIYLLTRAVAFSLIIFIEVKYIRKHFRYFLQIINSGWHIYLLLIISFCLLIALLSAYPTMYYNRSFYSQLEIVAAYILLALVLYGMYYTLCNTKEKYELLESEKSIKEKVKYMEKNIKMKEDIFANVSHEFKTPLNLIVSSNQLIEVYLKNDLLTANKEKALKNINIIKQNCYRFTKLINNILDMSKIDSGFLKLNLSNENIVSVIENIVDSVAEYIKLKGLSITFDTNTEEKIIACDPEKIERVILNLISNSIKFTDSGGSIFINILDKGHIVEIEVKDTGIGIDAEHLDRIFKRFHQIDKTLSRNVEGTGIGLSLVKSLIELHGGNISVDSEVGKGSIFKMELPVNTLEDTETAFIKDFTKNKIEMINIEFSDIHTT</sequence>
<dbReference type="InterPro" id="IPR036890">
    <property type="entry name" value="HATPase_C_sf"/>
</dbReference>
<proteinExistence type="predicted"/>
<keyword evidence="7" id="KW-0812">Transmembrane</keyword>
<dbReference type="SUPFAM" id="SSF55874">
    <property type="entry name" value="ATPase domain of HSP90 chaperone/DNA topoisomerase II/histidine kinase"/>
    <property type="match status" value="1"/>
</dbReference>
<organism evidence="9 10">
    <name type="scientific">Clostridium rhizosphaerae</name>
    <dbReference type="NCBI Taxonomy" id="2803861"/>
    <lineage>
        <taxon>Bacteria</taxon>
        <taxon>Bacillati</taxon>
        <taxon>Bacillota</taxon>
        <taxon>Clostridia</taxon>
        <taxon>Eubacteriales</taxon>
        <taxon>Clostridiaceae</taxon>
        <taxon>Clostridium</taxon>
    </lineage>
</organism>
<dbReference type="SUPFAM" id="SSF47384">
    <property type="entry name" value="Homodimeric domain of signal transducing histidine kinase"/>
    <property type="match status" value="1"/>
</dbReference>
<evidence type="ECO:0000256" key="4">
    <source>
        <dbReference type="ARBA" id="ARBA00022679"/>
    </source>
</evidence>
<dbReference type="PRINTS" id="PR00344">
    <property type="entry name" value="BCTRLSENSOR"/>
</dbReference>
<dbReference type="CDD" id="cd00082">
    <property type="entry name" value="HisKA"/>
    <property type="match status" value="1"/>
</dbReference>
<dbReference type="InterPro" id="IPR004358">
    <property type="entry name" value="Sig_transdc_His_kin-like_C"/>
</dbReference>
<dbReference type="PANTHER" id="PTHR43711:SF26">
    <property type="entry name" value="SENSOR HISTIDINE KINASE RCSC"/>
    <property type="match status" value="1"/>
</dbReference>
<name>A0ABS1T8L2_9CLOT</name>
<evidence type="ECO:0000256" key="5">
    <source>
        <dbReference type="ARBA" id="ARBA00022777"/>
    </source>
</evidence>
<feature type="transmembrane region" description="Helical" evidence="7">
    <location>
        <begin position="100"/>
        <end position="118"/>
    </location>
</feature>
<dbReference type="GO" id="GO:0016301">
    <property type="term" value="F:kinase activity"/>
    <property type="evidence" value="ECO:0007669"/>
    <property type="project" value="UniProtKB-KW"/>
</dbReference>
<keyword evidence="7" id="KW-1133">Transmembrane helix</keyword>
<dbReference type="Proteomes" id="UP000632377">
    <property type="component" value="Unassembled WGS sequence"/>
</dbReference>
<dbReference type="InterPro" id="IPR005467">
    <property type="entry name" value="His_kinase_dom"/>
</dbReference>
<accession>A0ABS1T8L2</accession>
<evidence type="ECO:0000256" key="3">
    <source>
        <dbReference type="ARBA" id="ARBA00022553"/>
    </source>
</evidence>
<dbReference type="Pfam" id="PF00512">
    <property type="entry name" value="HisKA"/>
    <property type="match status" value="1"/>
</dbReference>
<dbReference type="InterPro" id="IPR003661">
    <property type="entry name" value="HisK_dim/P_dom"/>
</dbReference>
<feature type="domain" description="Histidine kinase" evidence="8">
    <location>
        <begin position="225"/>
        <end position="448"/>
    </location>
</feature>
<evidence type="ECO:0000256" key="2">
    <source>
        <dbReference type="ARBA" id="ARBA00012438"/>
    </source>
</evidence>